<dbReference type="EMBL" id="KN847477">
    <property type="protein sequence ID" value="KIX06511.1"/>
    <property type="molecule type" value="Genomic_DNA"/>
</dbReference>
<dbReference type="AlphaFoldDB" id="A0A0D2ITP2"/>
<evidence type="ECO:0000313" key="2">
    <source>
        <dbReference type="EMBL" id="KIX06511.1"/>
    </source>
</evidence>
<organism evidence="2 3">
    <name type="scientific">Rhinocladiella mackenziei CBS 650.93</name>
    <dbReference type="NCBI Taxonomy" id="1442369"/>
    <lineage>
        <taxon>Eukaryota</taxon>
        <taxon>Fungi</taxon>
        <taxon>Dikarya</taxon>
        <taxon>Ascomycota</taxon>
        <taxon>Pezizomycotina</taxon>
        <taxon>Eurotiomycetes</taxon>
        <taxon>Chaetothyriomycetidae</taxon>
        <taxon>Chaetothyriales</taxon>
        <taxon>Herpotrichiellaceae</taxon>
        <taxon>Rhinocladiella</taxon>
    </lineage>
</organism>
<keyword evidence="3" id="KW-1185">Reference proteome</keyword>
<protein>
    <submittedName>
        <fullName evidence="2">Uncharacterized protein</fullName>
    </submittedName>
</protein>
<dbReference type="Proteomes" id="UP000053617">
    <property type="component" value="Unassembled WGS sequence"/>
</dbReference>
<name>A0A0D2ITP2_9EURO</name>
<evidence type="ECO:0000256" key="1">
    <source>
        <dbReference type="SAM" id="MobiDB-lite"/>
    </source>
</evidence>
<dbReference type="HOGENOM" id="CLU_118720_0_0_1"/>
<sequence length="205" mass="24247">MEIKGAIRQSEDRSDLVQHVNKMKISCILNDQGNDRNNDGPSSPTSTDMRHAYILQSEDNGSPNPPPCSYSPSPKTDDGATSQNTRRKIKHRIIRRKAQKKYGDERAYWIWYNRIDLDRPWDILTDDYCHVWNEKRGKGGLQCKFYRLLGEHQILKVREQMAKKRKGYPVERFGMVERTNLRFPWMLDRHRQQPPSTRFLLRSML</sequence>
<dbReference type="OrthoDB" id="3921745at2759"/>
<evidence type="ECO:0000313" key="3">
    <source>
        <dbReference type="Proteomes" id="UP000053617"/>
    </source>
</evidence>
<proteinExistence type="predicted"/>
<dbReference type="RefSeq" id="XP_013273647.1">
    <property type="nucleotide sequence ID" value="XM_013418193.1"/>
</dbReference>
<reference evidence="2 3" key="1">
    <citation type="submission" date="2015-01" db="EMBL/GenBank/DDBJ databases">
        <title>The Genome Sequence of Rhinocladiella mackenzie CBS 650.93.</title>
        <authorList>
            <consortium name="The Broad Institute Genomics Platform"/>
            <person name="Cuomo C."/>
            <person name="de Hoog S."/>
            <person name="Gorbushina A."/>
            <person name="Stielow B."/>
            <person name="Teixiera M."/>
            <person name="Abouelleil A."/>
            <person name="Chapman S.B."/>
            <person name="Priest M."/>
            <person name="Young S.K."/>
            <person name="Wortman J."/>
            <person name="Nusbaum C."/>
            <person name="Birren B."/>
        </authorList>
    </citation>
    <scope>NUCLEOTIDE SEQUENCE [LARGE SCALE GENOMIC DNA]</scope>
    <source>
        <strain evidence="2 3">CBS 650.93</strain>
    </source>
</reference>
<accession>A0A0D2ITP2</accession>
<dbReference type="STRING" id="1442369.A0A0D2ITP2"/>
<gene>
    <name evidence="2" type="ORF">Z518_04487</name>
</gene>
<feature type="region of interest" description="Disordered" evidence="1">
    <location>
        <begin position="28"/>
        <end position="90"/>
    </location>
</feature>
<dbReference type="VEuPathDB" id="FungiDB:Z518_04487"/>
<dbReference type="GeneID" id="25292558"/>